<comment type="similarity">
    <text evidence="1">Belongs to the peptidase A1 family.</text>
</comment>
<dbReference type="PROSITE" id="PS51767">
    <property type="entry name" value="PEPTIDASE_A1"/>
    <property type="match status" value="1"/>
</dbReference>
<dbReference type="Proteomes" id="UP001221757">
    <property type="component" value="Unassembled WGS sequence"/>
</dbReference>
<gene>
    <name evidence="4" type="ORF">B0H17DRAFT_1132053</name>
</gene>
<sequence length="326" mass="34625">MVVSRLAFLYVTLTLNAPACLTLTVWSFSSVEPRIVMIHLSTSPLLLNTPSVTAVSASTGSMKLSPAASINFPLVRRTGRPMTTSDYLTMAAKSGTFSEQHRISRRQDLTLKGDDHIHPDYFVNIGIGTPPQTPAVLVAQDTCSNCTGSSTLYNSAASTTFFQLSNNITTLSYSSGAQVSGTVVRDTLQLGSYTIASQAFLKAEKLTSSLLSGPEAGILGLSFKPLHGTMEAPAWQVALGQAVTPEMAFWLKRGAQHETFGGAFTFGGSLFQGDIEFLPVPSNSNGPWQLNVAGIGGPAVDVKAIWATVPDSTALTYSPGSYEYRA</sequence>
<name>A0AAD7DLC1_MYCRO</name>
<accession>A0AAD7DLC1</accession>
<evidence type="ECO:0000313" key="5">
    <source>
        <dbReference type="Proteomes" id="UP001221757"/>
    </source>
</evidence>
<dbReference type="Gene3D" id="2.40.70.10">
    <property type="entry name" value="Acid Proteases"/>
    <property type="match status" value="1"/>
</dbReference>
<dbReference type="PANTHER" id="PTHR47966">
    <property type="entry name" value="BETA-SITE APP-CLEAVING ENZYME, ISOFORM A-RELATED"/>
    <property type="match status" value="1"/>
</dbReference>
<dbReference type="AlphaFoldDB" id="A0AAD7DLC1"/>
<proteinExistence type="inferred from homology"/>
<feature type="chain" id="PRO_5042203900" evidence="2">
    <location>
        <begin position="23"/>
        <end position="326"/>
    </location>
</feature>
<feature type="domain" description="Peptidase A1" evidence="3">
    <location>
        <begin position="121"/>
        <end position="326"/>
    </location>
</feature>
<dbReference type="InterPro" id="IPR021109">
    <property type="entry name" value="Peptidase_aspartic_dom_sf"/>
</dbReference>
<evidence type="ECO:0000256" key="1">
    <source>
        <dbReference type="ARBA" id="ARBA00007447"/>
    </source>
</evidence>
<dbReference type="CDD" id="cd05471">
    <property type="entry name" value="pepsin_like"/>
    <property type="match status" value="1"/>
</dbReference>
<keyword evidence="2" id="KW-0732">Signal</keyword>
<dbReference type="GO" id="GO:0006508">
    <property type="term" value="P:proteolysis"/>
    <property type="evidence" value="ECO:0007669"/>
    <property type="project" value="InterPro"/>
</dbReference>
<organism evidence="4 5">
    <name type="scientific">Mycena rosella</name>
    <name type="common">Pink bonnet</name>
    <name type="synonym">Agaricus rosellus</name>
    <dbReference type="NCBI Taxonomy" id="1033263"/>
    <lineage>
        <taxon>Eukaryota</taxon>
        <taxon>Fungi</taxon>
        <taxon>Dikarya</taxon>
        <taxon>Basidiomycota</taxon>
        <taxon>Agaricomycotina</taxon>
        <taxon>Agaricomycetes</taxon>
        <taxon>Agaricomycetidae</taxon>
        <taxon>Agaricales</taxon>
        <taxon>Marasmiineae</taxon>
        <taxon>Mycenaceae</taxon>
        <taxon>Mycena</taxon>
    </lineage>
</organism>
<dbReference type="GO" id="GO:0004190">
    <property type="term" value="F:aspartic-type endopeptidase activity"/>
    <property type="evidence" value="ECO:0007669"/>
    <property type="project" value="InterPro"/>
</dbReference>
<dbReference type="SUPFAM" id="SSF50630">
    <property type="entry name" value="Acid proteases"/>
    <property type="match status" value="1"/>
</dbReference>
<evidence type="ECO:0000256" key="2">
    <source>
        <dbReference type="SAM" id="SignalP"/>
    </source>
</evidence>
<dbReference type="EMBL" id="JARKIE010000042">
    <property type="protein sequence ID" value="KAJ7694430.1"/>
    <property type="molecule type" value="Genomic_DNA"/>
</dbReference>
<dbReference type="PANTHER" id="PTHR47966:SF51">
    <property type="entry name" value="BETA-SITE APP-CLEAVING ENZYME, ISOFORM A-RELATED"/>
    <property type="match status" value="1"/>
</dbReference>
<feature type="signal peptide" evidence="2">
    <location>
        <begin position="1"/>
        <end position="22"/>
    </location>
</feature>
<dbReference type="InterPro" id="IPR001461">
    <property type="entry name" value="Aspartic_peptidase_A1"/>
</dbReference>
<keyword evidence="5" id="KW-1185">Reference proteome</keyword>
<dbReference type="InterPro" id="IPR034164">
    <property type="entry name" value="Pepsin-like_dom"/>
</dbReference>
<comment type="caution">
    <text evidence="4">The sequence shown here is derived from an EMBL/GenBank/DDBJ whole genome shotgun (WGS) entry which is preliminary data.</text>
</comment>
<evidence type="ECO:0000259" key="3">
    <source>
        <dbReference type="PROSITE" id="PS51767"/>
    </source>
</evidence>
<protein>
    <submittedName>
        <fullName evidence="4">Aspartic peptidase domain-containing protein</fullName>
    </submittedName>
</protein>
<dbReference type="Pfam" id="PF00026">
    <property type="entry name" value="Asp"/>
    <property type="match status" value="1"/>
</dbReference>
<reference evidence="4" key="1">
    <citation type="submission" date="2023-03" db="EMBL/GenBank/DDBJ databases">
        <title>Massive genome expansion in bonnet fungi (Mycena s.s.) driven by repeated elements and novel gene families across ecological guilds.</title>
        <authorList>
            <consortium name="Lawrence Berkeley National Laboratory"/>
            <person name="Harder C.B."/>
            <person name="Miyauchi S."/>
            <person name="Viragh M."/>
            <person name="Kuo A."/>
            <person name="Thoen E."/>
            <person name="Andreopoulos B."/>
            <person name="Lu D."/>
            <person name="Skrede I."/>
            <person name="Drula E."/>
            <person name="Henrissat B."/>
            <person name="Morin E."/>
            <person name="Kohler A."/>
            <person name="Barry K."/>
            <person name="LaButti K."/>
            <person name="Morin E."/>
            <person name="Salamov A."/>
            <person name="Lipzen A."/>
            <person name="Mereny Z."/>
            <person name="Hegedus B."/>
            <person name="Baldrian P."/>
            <person name="Stursova M."/>
            <person name="Weitz H."/>
            <person name="Taylor A."/>
            <person name="Grigoriev I.V."/>
            <person name="Nagy L.G."/>
            <person name="Martin F."/>
            <person name="Kauserud H."/>
        </authorList>
    </citation>
    <scope>NUCLEOTIDE SEQUENCE</scope>
    <source>
        <strain evidence="4">CBHHK067</strain>
    </source>
</reference>
<dbReference type="InterPro" id="IPR033121">
    <property type="entry name" value="PEPTIDASE_A1"/>
</dbReference>
<evidence type="ECO:0000313" key="4">
    <source>
        <dbReference type="EMBL" id="KAJ7694430.1"/>
    </source>
</evidence>